<evidence type="ECO:0000256" key="2">
    <source>
        <dbReference type="ARBA" id="ARBA00022741"/>
    </source>
</evidence>
<dbReference type="InterPro" id="IPR027417">
    <property type="entry name" value="P-loop_NTPase"/>
</dbReference>
<dbReference type="SUPFAM" id="SSF52540">
    <property type="entry name" value="P-loop containing nucleoside triphosphate hydrolases"/>
    <property type="match status" value="1"/>
</dbReference>
<feature type="domain" description="UvrD-like helicase C-terminal" evidence="13">
    <location>
        <begin position="290"/>
        <end position="564"/>
    </location>
</feature>
<comment type="catalytic activity">
    <reaction evidence="8">
        <text>Couples ATP hydrolysis with the unwinding of duplex DNA by translocating in the 3'-5' direction.</text>
        <dbReference type="EC" id="5.6.2.4"/>
    </reaction>
</comment>
<protein>
    <recommendedName>
        <fullName evidence="9">DNA 3'-5' helicase</fullName>
        <ecNumber evidence="9">5.6.2.4</ecNumber>
    </recommendedName>
</protein>
<keyword evidence="4 11" id="KW-0347">Helicase</keyword>
<comment type="catalytic activity">
    <reaction evidence="10">
        <text>ATP + H2O = ADP + phosphate + H(+)</text>
        <dbReference type="Rhea" id="RHEA:13065"/>
        <dbReference type="ChEBI" id="CHEBI:15377"/>
        <dbReference type="ChEBI" id="CHEBI:15378"/>
        <dbReference type="ChEBI" id="CHEBI:30616"/>
        <dbReference type="ChEBI" id="CHEBI:43474"/>
        <dbReference type="ChEBI" id="CHEBI:456216"/>
        <dbReference type="EC" id="5.6.2.4"/>
    </reaction>
</comment>
<gene>
    <name evidence="14" type="ORF">IAB14_00745</name>
</gene>
<dbReference type="AlphaFoldDB" id="A0A9D1NAN4"/>
<proteinExistence type="inferred from homology"/>
<keyword evidence="2 11" id="KW-0547">Nucleotide-binding</keyword>
<evidence type="ECO:0000256" key="9">
    <source>
        <dbReference type="ARBA" id="ARBA00034808"/>
    </source>
</evidence>
<evidence type="ECO:0000256" key="5">
    <source>
        <dbReference type="ARBA" id="ARBA00022840"/>
    </source>
</evidence>
<dbReference type="CDD" id="cd17932">
    <property type="entry name" value="DEXQc_UvrD"/>
    <property type="match status" value="1"/>
</dbReference>
<evidence type="ECO:0000256" key="6">
    <source>
        <dbReference type="ARBA" id="ARBA00023125"/>
    </source>
</evidence>
<keyword evidence="6" id="KW-0238">DNA-binding</keyword>
<keyword evidence="7" id="KW-0413">Isomerase</keyword>
<comment type="caution">
    <text evidence="14">The sequence shown here is derived from an EMBL/GenBank/DDBJ whole genome shotgun (WGS) entry which is preliminary data.</text>
</comment>
<dbReference type="Pfam" id="PF13361">
    <property type="entry name" value="UvrD_C"/>
    <property type="match status" value="1"/>
</dbReference>
<reference evidence="14" key="2">
    <citation type="journal article" date="2021" name="PeerJ">
        <title>Extensive microbial diversity within the chicken gut microbiome revealed by metagenomics and culture.</title>
        <authorList>
            <person name="Gilroy R."/>
            <person name="Ravi A."/>
            <person name="Getino M."/>
            <person name="Pursley I."/>
            <person name="Horton D.L."/>
            <person name="Alikhan N.F."/>
            <person name="Baker D."/>
            <person name="Gharbi K."/>
            <person name="Hall N."/>
            <person name="Watson M."/>
            <person name="Adriaenssens E.M."/>
            <person name="Foster-Nyarko E."/>
            <person name="Jarju S."/>
            <person name="Secka A."/>
            <person name="Antonio M."/>
            <person name="Oren A."/>
            <person name="Chaudhuri R.R."/>
            <person name="La Ragione R."/>
            <person name="Hildebrand F."/>
            <person name="Pallen M.J."/>
        </authorList>
    </citation>
    <scope>NUCLEOTIDE SEQUENCE</scope>
    <source>
        <strain evidence="14">23406</strain>
    </source>
</reference>
<dbReference type="CDD" id="cd18807">
    <property type="entry name" value="SF1_C_UvrD"/>
    <property type="match status" value="1"/>
</dbReference>
<comment type="similarity">
    <text evidence="1">Belongs to the helicase family. UvrD subfamily.</text>
</comment>
<dbReference type="GO" id="GO:0000725">
    <property type="term" value="P:recombinational repair"/>
    <property type="evidence" value="ECO:0007669"/>
    <property type="project" value="TreeGrafter"/>
</dbReference>
<dbReference type="GO" id="GO:0043138">
    <property type="term" value="F:3'-5' DNA helicase activity"/>
    <property type="evidence" value="ECO:0007669"/>
    <property type="project" value="UniProtKB-EC"/>
</dbReference>
<dbReference type="Gene3D" id="1.10.486.10">
    <property type="entry name" value="PCRA, domain 4"/>
    <property type="match status" value="1"/>
</dbReference>
<keyword evidence="5 11" id="KW-0067">ATP-binding</keyword>
<keyword evidence="3 11" id="KW-0378">Hydrolase</keyword>
<dbReference type="PANTHER" id="PTHR11070:SF2">
    <property type="entry name" value="ATP-DEPENDENT DNA HELICASE SRS2"/>
    <property type="match status" value="1"/>
</dbReference>
<evidence type="ECO:0000313" key="14">
    <source>
        <dbReference type="EMBL" id="HIU99622.1"/>
    </source>
</evidence>
<dbReference type="InterPro" id="IPR014017">
    <property type="entry name" value="DNA_helicase_UvrD-like_C"/>
</dbReference>
<dbReference type="GO" id="GO:0003677">
    <property type="term" value="F:DNA binding"/>
    <property type="evidence" value="ECO:0007669"/>
    <property type="project" value="UniProtKB-KW"/>
</dbReference>
<dbReference type="Pfam" id="PF00580">
    <property type="entry name" value="UvrD-helicase"/>
    <property type="match status" value="1"/>
</dbReference>
<evidence type="ECO:0000259" key="13">
    <source>
        <dbReference type="PROSITE" id="PS51217"/>
    </source>
</evidence>
<dbReference type="PANTHER" id="PTHR11070">
    <property type="entry name" value="UVRD / RECB / PCRA DNA HELICASE FAMILY MEMBER"/>
    <property type="match status" value="1"/>
</dbReference>
<evidence type="ECO:0000256" key="1">
    <source>
        <dbReference type="ARBA" id="ARBA00009922"/>
    </source>
</evidence>
<dbReference type="Gene3D" id="1.10.10.160">
    <property type="match status" value="1"/>
</dbReference>
<reference evidence="14" key="1">
    <citation type="submission" date="2020-10" db="EMBL/GenBank/DDBJ databases">
        <authorList>
            <person name="Gilroy R."/>
        </authorList>
    </citation>
    <scope>NUCLEOTIDE SEQUENCE</scope>
    <source>
        <strain evidence="14">23406</strain>
    </source>
</reference>
<dbReference type="InterPro" id="IPR013986">
    <property type="entry name" value="DExx_box_DNA_helicase_dom_sf"/>
</dbReference>
<evidence type="ECO:0000256" key="10">
    <source>
        <dbReference type="ARBA" id="ARBA00048988"/>
    </source>
</evidence>
<sequence>MANLMELDLSQLNAAQRQAVEDTEGYVLVLAGAGSGKTRVLTHRVAYLIKEKGVESYRILAITFTNKAANEMKERLARLLGEDNEVWISTFHSLCAAILRRHAKQLGYGDNFSIYDESDARRQIKKILREKHLDEAKLADVYLGYIGDAKSRGLTPDAYYADLNGSIDDADLIREIYERYQELLTQANAMDFDDLLYKTKELFLRCPDVLEYYRNRFRYIHVDEFQDTNGVQYELVKLLSSKHGNLFVVGDDDQSIYSWRGAVVGNILHFDREFPEAKVYRLLQNYRSTSSILDTANRVIACNKERHPKELFTERGKGVRTEYFEAYSDYQEADWVVDNILSLKRFSGYTNKDFAILVRANSLTRLFESRLSQSRLDYRVLGGFRFFDRAEIQNVIAYMRMIANPRDTEAIERIINFPRRGIGDTTVEKLASYARNNGTDLIDVILDFALTREIAGGAAANKVAEFAAVFSDLLAAKEKPLKEFVEFLINRVDLRSAYATGKEEDETRFENIVEFVRQISDFVKNNGKATIDDFLQNVALMPERSDEIHDDDNVTVATMHAVKGLEFKVVFIVGCEEDIFPSSRTIAEGNLEEERRLMYVAVTRAQERLFISCAHKRYRFNRPTEMLPSRFIAESRGTPEKRDAYGVYESRKAYIEGRPSRSQAVFEPEAKPKRTFVSDTIVKPAPSKMVEKDMSGFVGGAKISHPKYGEGVIVLVQGEGANKSATVNFPGIGVKKFIIQLAPIKLI</sequence>
<dbReference type="Gene3D" id="3.40.50.300">
    <property type="entry name" value="P-loop containing nucleotide triphosphate hydrolases"/>
    <property type="match status" value="2"/>
</dbReference>
<organism evidence="14 15">
    <name type="scientific">Candidatus Stercoripulliclostridium merdipullorum</name>
    <dbReference type="NCBI Taxonomy" id="2840952"/>
    <lineage>
        <taxon>Bacteria</taxon>
        <taxon>Bacillati</taxon>
        <taxon>Bacillota</taxon>
        <taxon>Clostridia</taxon>
        <taxon>Eubacteriales</taxon>
        <taxon>Candidatus Stercoripulliclostridium</taxon>
    </lineage>
</organism>
<dbReference type="EMBL" id="DVOH01000010">
    <property type="protein sequence ID" value="HIU99622.1"/>
    <property type="molecule type" value="Genomic_DNA"/>
</dbReference>
<dbReference type="Proteomes" id="UP000886891">
    <property type="component" value="Unassembled WGS sequence"/>
</dbReference>
<name>A0A9D1NAN4_9FIRM</name>
<dbReference type="InterPro" id="IPR000212">
    <property type="entry name" value="DNA_helicase_UvrD/REP"/>
</dbReference>
<dbReference type="GO" id="GO:0016787">
    <property type="term" value="F:hydrolase activity"/>
    <property type="evidence" value="ECO:0007669"/>
    <property type="project" value="UniProtKB-UniRule"/>
</dbReference>
<dbReference type="PROSITE" id="PS51198">
    <property type="entry name" value="UVRD_HELICASE_ATP_BIND"/>
    <property type="match status" value="1"/>
</dbReference>
<dbReference type="Pfam" id="PF21196">
    <property type="entry name" value="PcrA_UvrD_tudor"/>
    <property type="match status" value="1"/>
</dbReference>
<evidence type="ECO:0000256" key="4">
    <source>
        <dbReference type="ARBA" id="ARBA00022806"/>
    </source>
</evidence>
<dbReference type="GO" id="GO:0005524">
    <property type="term" value="F:ATP binding"/>
    <property type="evidence" value="ECO:0007669"/>
    <property type="project" value="UniProtKB-UniRule"/>
</dbReference>
<dbReference type="EC" id="5.6.2.4" evidence="9"/>
<dbReference type="InterPro" id="IPR014016">
    <property type="entry name" value="UvrD-like_ATP-bd"/>
</dbReference>
<dbReference type="GO" id="GO:0005829">
    <property type="term" value="C:cytosol"/>
    <property type="evidence" value="ECO:0007669"/>
    <property type="project" value="TreeGrafter"/>
</dbReference>
<evidence type="ECO:0000313" key="15">
    <source>
        <dbReference type="Proteomes" id="UP000886891"/>
    </source>
</evidence>
<evidence type="ECO:0000256" key="11">
    <source>
        <dbReference type="PROSITE-ProRule" id="PRU00560"/>
    </source>
</evidence>
<feature type="binding site" evidence="11">
    <location>
        <begin position="31"/>
        <end position="38"/>
    </location>
    <ligand>
        <name>ATP</name>
        <dbReference type="ChEBI" id="CHEBI:30616"/>
    </ligand>
</feature>
<dbReference type="PROSITE" id="PS51217">
    <property type="entry name" value="UVRD_HELICASE_CTER"/>
    <property type="match status" value="1"/>
</dbReference>
<evidence type="ECO:0000259" key="12">
    <source>
        <dbReference type="PROSITE" id="PS51198"/>
    </source>
</evidence>
<feature type="domain" description="UvrD-like helicase ATP-binding" evidence="12">
    <location>
        <begin position="10"/>
        <end position="289"/>
    </location>
</feature>
<evidence type="ECO:0000256" key="8">
    <source>
        <dbReference type="ARBA" id="ARBA00034617"/>
    </source>
</evidence>
<evidence type="ECO:0000256" key="3">
    <source>
        <dbReference type="ARBA" id="ARBA00022801"/>
    </source>
</evidence>
<evidence type="ECO:0000256" key="7">
    <source>
        <dbReference type="ARBA" id="ARBA00023235"/>
    </source>
</evidence>
<accession>A0A9D1NAN4</accession>